<dbReference type="Proteomes" id="UP001595885">
    <property type="component" value="Unassembled WGS sequence"/>
</dbReference>
<dbReference type="PANTHER" id="PTHR34585:SF22">
    <property type="entry name" value="HELIX-TURN-HELIX DOMAIN-CONTAINING PROTEIN"/>
    <property type="match status" value="1"/>
</dbReference>
<evidence type="ECO:0000313" key="3">
    <source>
        <dbReference type="Proteomes" id="UP001595885"/>
    </source>
</evidence>
<keyword evidence="3" id="KW-1185">Reference proteome</keyword>
<feature type="coiled-coil region" evidence="1">
    <location>
        <begin position="5"/>
        <end position="32"/>
    </location>
</feature>
<sequence length="87" mass="10205">MKATNEFLQAKINELEQTVQNLQHAAQSEQWLDSYDVKTKFNISDSTLARYRKKELIPYTKFGKKYLYPASFFTKSLSKKIVNSHLL</sequence>
<proteinExistence type="predicted"/>
<accession>A0ABV9P474</accession>
<reference evidence="3" key="1">
    <citation type="journal article" date="2019" name="Int. J. Syst. Evol. Microbiol.">
        <title>The Global Catalogue of Microorganisms (GCM) 10K type strain sequencing project: providing services to taxonomists for standard genome sequencing and annotation.</title>
        <authorList>
            <consortium name="The Broad Institute Genomics Platform"/>
            <consortium name="The Broad Institute Genome Sequencing Center for Infectious Disease"/>
            <person name="Wu L."/>
            <person name="Ma J."/>
        </authorList>
    </citation>
    <scope>NUCLEOTIDE SEQUENCE [LARGE SCALE GENOMIC DNA]</scope>
    <source>
        <strain evidence="3">CCUG 50349</strain>
    </source>
</reference>
<protein>
    <recommendedName>
        <fullName evidence="4">DNA-binding protein</fullName>
    </recommendedName>
</protein>
<dbReference type="PANTHER" id="PTHR34585">
    <property type="match status" value="1"/>
</dbReference>
<evidence type="ECO:0000313" key="2">
    <source>
        <dbReference type="EMBL" id="MFC4740001.1"/>
    </source>
</evidence>
<evidence type="ECO:0000256" key="1">
    <source>
        <dbReference type="SAM" id="Coils"/>
    </source>
</evidence>
<gene>
    <name evidence="2" type="ORF">ACFO3U_08340</name>
</gene>
<dbReference type="RefSeq" id="WP_379740506.1">
    <property type="nucleotide sequence ID" value="NZ_JBHSGW010000025.1"/>
</dbReference>
<comment type="caution">
    <text evidence="2">The sequence shown here is derived from an EMBL/GenBank/DDBJ whole genome shotgun (WGS) entry which is preliminary data.</text>
</comment>
<evidence type="ECO:0008006" key="4">
    <source>
        <dbReference type="Google" id="ProtNLM"/>
    </source>
</evidence>
<keyword evidence="1" id="KW-0175">Coiled coil</keyword>
<dbReference type="EMBL" id="JBHSGW010000025">
    <property type="protein sequence ID" value="MFC4740001.1"/>
    <property type="molecule type" value="Genomic_DNA"/>
</dbReference>
<organism evidence="2 3">
    <name type="scientific">Flavobacterium ponti</name>
    <dbReference type="NCBI Taxonomy" id="665133"/>
    <lineage>
        <taxon>Bacteria</taxon>
        <taxon>Pseudomonadati</taxon>
        <taxon>Bacteroidota</taxon>
        <taxon>Flavobacteriia</taxon>
        <taxon>Flavobacteriales</taxon>
        <taxon>Flavobacteriaceae</taxon>
        <taxon>Flavobacterium</taxon>
    </lineage>
</organism>
<name>A0ABV9P474_9FLAO</name>